<reference evidence="1" key="1">
    <citation type="submission" date="2021-02" db="EMBL/GenBank/DDBJ databases">
        <title>Psilocybe cubensis genome.</title>
        <authorList>
            <person name="Mckernan K.J."/>
            <person name="Crawford S."/>
            <person name="Trippe A."/>
            <person name="Kane L.T."/>
            <person name="Mclaughlin S."/>
        </authorList>
    </citation>
    <scope>NUCLEOTIDE SEQUENCE [LARGE SCALE GENOMIC DNA]</scope>
    <source>
        <strain evidence="1">MGC-MH-2018</strain>
    </source>
</reference>
<organism evidence="1">
    <name type="scientific">Psilocybe cubensis</name>
    <name type="common">Psychedelic mushroom</name>
    <name type="synonym">Stropharia cubensis</name>
    <dbReference type="NCBI Taxonomy" id="181762"/>
    <lineage>
        <taxon>Eukaryota</taxon>
        <taxon>Fungi</taxon>
        <taxon>Dikarya</taxon>
        <taxon>Basidiomycota</taxon>
        <taxon>Agaricomycotina</taxon>
        <taxon>Agaricomycetes</taxon>
        <taxon>Agaricomycetidae</taxon>
        <taxon>Agaricales</taxon>
        <taxon>Agaricineae</taxon>
        <taxon>Strophariaceae</taxon>
        <taxon>Psilocybe</taxon>
    </lineage>
</organism>
<evidence type="ECO:0000313" key="1">
    <source>
        <dbReference type="EMBL" id="KAG5173470.1"/>
    </source>
</evidence>
<dbReference type="EMBL" id="JAFIQS010000001">
    <property type="protein sequence ID" value="KAG5173470.1"/>
    <property type="molecule type" value="Genomic_DNA"/>
</dbReference>
<gene>
    <name evidence="1" type="ORF">JR316_000127</name>
</gene>
<dbReference type="OrthoDB" id="3061238at2759"/>
<name>A0A8H7Y494_PSICU</name>
<comment type="caution">
    <text evidence="1">The sequence shown here is derived from an EMBL/GenBank/DDBJ whole genome shotgun (WGS) entry which is preliminary data.</text>
</comment>
<sequence>MFGLCLGTSLFRLSIHFGNKVDPAVLISEYDLFMSLPLQPSETNNVFFRGQTTSSVTAGSKTAVVLRAVPSELILWPQIWNQVKPTGPGPLVIDTSTPNSVVALGTPFAFKPPNMGGFNTTLIATQSPVPDVVNSKTRLRDALQAPPANANNWQDMVDFINNDTSTVFYNVVVADPNAPVISVSTRLRVIDDGTSPLNFLITLATSTMPAGTSVSMSSPSGMINLDKVALTDDIGVHVSLSGGFDDIITLNIFPAAEDTIETFAWVSLQASIVVPQTARRGLIPISEVFLLGSLNVVFHDDATTNLRFSSPSANQLKEHLKVKKAEAQAVVAKEGTVGTTDIISGIATGWWFRDDIGNINLFPRPNTLSHSPDIQPVGTVPRSDSQTILGGSNANIDWCDANAVAVSEGAPNYIYLRGNCTLGSNYVTEFRLFCVPNALLLYPSSYAQFPVTDVDDDGDPFVATRTITSTSANSFNVILTAFDLLNPLPPPSGSDHYCLIAESRNPTAANPDPDWPHEETGTFASVAGYAKWIAYSPDFSWRNITYRAGGAHLICTAVLDIPPVVFPSATVWTLEVDAENAPVGSAWALTGNGPSIPGVTIGFSQTAITSTNETQGCHFTGLPSSGYTLSIVLEWFSQGTVPDASMNFSFILFNTSPPVTNVNTNDYAKSPSILPDNAVNWPFTVGIYHPGVENKGEGKKSNKGYLGRRYKEIGPNQWPYARSDKAKNSKSIRLPGPGPEVIYSIGGDHWNFKFT</sequence>
<accession>A0A8H7Y494</accession>
<dbReference type="AlphaFoldDB" id="A0A8H7Y494"/>
<protein>
    <submittedName>
        <fullName evidence="1">Uncharacterized protein</fullName>
    </submittedName>
</protein>
<proteinExistence type="predicted"/>